<evidence type="ECO:0008006" key="5">
    <source>
        <dbReference type="Google" id="ProtNLM"/>
    </source>
</evidence>
<feature type="signal peptide" evidence="1">
    <location>
        <begin position="1"/>
        <end position="18"/>
    </location>
</feature>
<organism evidence="2 4">
    <name type="scientific">Didymodactylos carnosus</name>
    <dbReference type="NCBI Taxonomy" id="1234261"/>
    <lineage>
        <taxon>Eukaryota</taxon>
        <taxon>Metazoa</taxon>
        <taxon>Spiralia</taxon>
        <taxon>Gnathifera</taxon>
        <taxon>Rotifera</taxon>
        <taxon>Eurotatoria</taxon>
        <taxon>Bdelloidea</taxon>
        <taxon>Philodinida</taxon>
        <taxon>Philodinidae</taxon>
        <taxon>Didymodactylos</taxon>
    </lineage>
</organism>
<dbReference type="AlphaFoldDB" id="A0A814Q8I1"/>
<name>A0A814Q8I1_9BILA</name>
<feature type="chain" id="PRO_5036225612" description="Secreted protein" evidence="1">
    <location>
        <begin position="19"/>
        <end position="164"/>
    </location>
</feature>
<protein>
    <recommendedName>
        <fullName evidence="5">Secreted protein</fullName>
    </recommendedName>
</protein>
<dbReference type="EMBL" id="CAJOBC010005931">
    <property type="protein sequence ID" value="CAF3880659.1"/>
    <property type="molecule type" value="Genomic_DNA"/>
</dbReference>
<comment type="caution">
    <text evidence="2">The sequence shown here is derived from an EMBL/GenBank/DDBJ whole genome shotgun (WGS) entry which is preliminary data.</text>
</comment>
<evidence type="ECO:0000313" key="2">
    <source>
        <dbReference type="EMBL" id="CAF1116827.1"/>
    </source>
</evidence>
<evidence type="ECO:0000313" key="3">
    <source>
        <dbReference type="EMBL" id="CAF3880659.1"/>
    </source>
</evidence>
<evidence type="ECO:0000313" key="4">
    <source>
        <dbReference type="Proteomes" id="UP000663829"/>
    </source>
</evidence>
<accession>A0A814Q8I1</accession>
<gene>
    <name evidence="2" type="ORF">GPM918_LOCUS19496</name>
    <name evidence="3" type="ORF">SRO942_LOCUS19493</name>
</gene>
<proteinExistence type="predicted"/>
<keyword evidence="1" id="KW-0732">Signal</keyword>
<keyword evidence="4" id="KW-1185">Reference proteome</keyword>
<dbReference type="Proteomes" id="UP000663829">
    <property type="component" value="Unassembled WGS sequence"/>
</dbReference>
<reference evidence="2" key="1">
    <citation type="submission" date="2021-02" db="EMBL/GenBank/DDBJ databases">
        <authorList>
            <person name="Nowell W R."/>
        </authorList>
    </citation>
    <scope>NUCLEOTIDE SEQUENCE</scope>
</reference>
<sequence>MKTALAIIFVVRLGACLATDYRLAFIDQLLEQRQLAAQSMLNLLSQQLQNLANSLDNLLEQLIGGFINQLSGTLGSILNLSSILGGRGSDFLSTSFDDFFQSISDALGGLGDYFVNQRLSAVLGAICGGCSIQDISDAGQTALSGIVNNLTGVVSEPLAGLKPH</sequence>
<dbReference type="Proteomes" id="UP000681722">
    <property type="component" value="Unassembled WGS sequence"/>
</dbReference>
<evidence type="ECO:0000256" key="1">
    <source>
        <dbReference type="SAM" id="SignalP"/>
    </source>
</evidence>
<dbReference type="EMBL" id="CAJNOQ010005931">
    <property type="protein sequence ID" value="CAF1116827.1"/>
    <property type="molecule type" value="Genomic_DNA"/>
</dbReference>